<dbReference type="PANTHER" id="PTHR35366">
    <property type="entry name" value="PROTEIN CBG18620"/>
    <property type="match status" value="1"/>
</dbReference>
<proteinExistence type="predicted"/>
<evidence type="ECO:0000313" key="2">
    <source>
        <dbReference type="EMBL" id="KAF1755152.1"/>
    </source>
</evidence>
<dbReference type="InterPro" id="IPR041426">
    <property type="entry name" value="Mos1_HTH"/>
</dbReference>
<name>A0A6A5GKW1_CAERE</name>
<dbReference type="Pfam" id="PF01827">
    <property type="entry name" value="FTH"/>
    <property type="match status" value="1"/>
</dbReference>
<reference evidence="2 3" key="1">
    <citation type="submission" date="2019-12" db="EMBL/GenBank/DDBJ databases">
        <title>Chromosome-level assembly of the Caenorhabditis remanei genome.</title>
        <authorList>
            <person name="Teterina A.A."/>
            <person name="Willis J.H."/>
            <person name="Phillips P.C."/>
        </authorList>
    </citation>
    <scope>NUCLEOTIDE SEQUENCE [LARGE SCALE GENOMIC DNA]</scope>
    <source>
        <strain evidence="2 3">PX506</strain>
        <tissue evidence="2">Whole organism</tissue>
    </source>
</reference>
<protein>
    <recommendedName>
        <fullName evidence="1">F-box domain-containing protein</fullName>
    </recommendedName>
</protein>
<evidence type="ECO:0000313" key="3">
    <source>
        <dbReference type="Proteomes" id="UP000483820"/>
    </source>
</evidence>
<gene>
    <name evidence="2" type="ORF">GCK72_021721</name>
</gene>
<feature type="domain" description="F-box" evidence="1">
    <location>
        <begin position="277"/>
        <end position="315"/>
    </location>
</feature>
<dbReference type="GeneID" id="9807903"/>
<dbReference type="Pfam" id="PF17906">
    <property type="entry name" value="HTH_48"/>
    <property type="match status" value="1"/>
</dbReference>
<organism evidence="2 3">
    <name type="scientific">Caenorhabditis remanei</name>
    <name type="common">Caenorhabditis vulgaris</name>
    <dbReference type="NCBI Taxonomy" id="31234"/>
    <lineage>
        <taxon>Eukaryota</taxon>
        <taxon>Metazoa</taxon>
        <taxon>Ecdysozoa</taxon>
        <taxon>Nematoda</taxon>
        <taxon>Chromadorea</taxon>
        <taxon>Rhabditida</taxon>
        <taxon>Rhabditina</taxon>
        <taxon>Rhabditomorpha</taxon>
        <taxon>Rhabditoidea</taxon>
        <taxon>Rhabditidae</taxon>
        <taxon>Peloderinae</taxon>
        <taxon>Caenorhabditis</taxon>
    </lineage>
</organism>
<dbReference type="InterPro" id="IPR001810">
    <property type="entry name" value="F-box_dom"/>
</dbReference>
<sequence>MKCVQFVLEHPKLTVQTLVINHCSRGETWNQFQPILEKNLRELTHKLSVKSLITKGFDLKHLPNILQFIQPGFLSSWTLNNGINEKMNAEIWNEIKETDCWKHLKTFNGVHSKTGFLIPKPLSDYFHLCKFEMMIHSCSPDDLILIRDILLKKPHFKKFTMFVNNGFDSNALEIVFGTETTSFFDYQVPGTADEFFGSLSMPLTRHQRARNLEIRTFILDEVLSKKPVEEAYKGLCVKFGEKKITYYEFDFWFYRFYGGDKDLQCDKDFGRDLDPKHRGLTNLPPELIQQITTSLHQRERFPLREVCQTMKMVFNGIPIKIDNAELKCSSQKLVFNYGPNFMKCVKVDGGCNFIKDGRLKFIKNGDFLKVAANHVKFVMDHARLSIGTLLIHQLCLEDQEVWDSYWAVMKKLLKSLTNKIQIENLRFIRSDLKGLMDFVPFVKSGATIDLVCNGKPDGMWNTLQELLGAGALFEVSPVKIRLDSFLTTEEVVEIREKVMELPTVNEFIVTFQEAMGEEMIEEIHDGLKYLPNFGKCRHQIKPHSLRSTCRLNRFVVDFTEFFVPRVRVSVKDSEFLIMIHTGIDKFLRIEMRIGSGGKTIIRKLQNSYHAKDATEKVLPSTPRHHAAQLLCGLLSREKTLIGVMEWEFEGGIDVKNQANEQASIQATIAKIVSLVNFLQKFSGKSQIFRANKLMTSWNLDLDMEACIKQIFVLEDLKKIERVGLMTSATSLTPAASCDSYVPLSGMGIPCGTNSVLHEYDPMHWNMFMLVSCQTPGFGVLRFANFNDTAKELWNSVKEPIEKISDKKYRKVCLVGTFNGRILMMHERSPCGYWVYGILEKNQRVFEDYRRLNFNSCGLGWLCKKCTDPFEYNYYQNLGRRVLLEPKWSGILQGGYEHGKAAISDRKNLARECYEKDEKTKKNSGENSGEGTMVQKMWGFGNQGVEDISQRMAESVKIN</sequence>
<dbReference type="InterPro" id="IPR002900">
    <property type="entry name" value="DUF38/FTH_CAE_spp"/>
</dbReference>
<dbReference type="CTD" id="9807903"/>
<dbReference type="AlphaFoldDB" id="A0A6A5GKW1"/>
<evidence type="ECO:0000259" key="1">
    <source>
        <dbReference type="PROSITE" id="PS50181"/>
    </source>
</evidence>
<dbReference type="PROSITE" id="PS50181">
    <property type="entry name" value="FBOX"/>
    <property type="match status" value="1"/>
</dbReference>
<dbReference type="KEGG" id="crq:GCK72_021721"/>
<dbReference type="RefSeq" id="XP_053583366.1">
    <property type="nucleotide sequence ID" value="XM_053734453.1"/>
</dbReference>
<accession>A0A6A5GKW1</accession>
<dbReference type="Proteomes" id="UP000483820">
    <property type="component" value="Chromosome V"/>
</dbReference>
<comment type="caution">
    <text evidence="2">The sequence shown here is derived from an EMBL/GenBank/DDBJ whole genome shotgun (WGS) entry which is preliminary data.</text>
</comment>
<dbReference type="PANTHER" id="PTHR35366:SF3">
    <property type="entry name" value="CW-TYPE DOMAIN-CONTAINING PROTEIN"/>
    <property type="match status" value="1"/>
</dbReference>
<dbReference type="EMBL" id="WUAV01000005">
    <property type="protein sequence ID" value="KAF1755152.1"/>
    <property type="molecule type" value="Genomic_DNA"/>
</dbReference>